<accession>A0A6V6Z0A1</accession>
<dbReference type="GO" id="GO:0032196">
    <property type="term" value="P:transposition"/>
    <property type="evidence" value="ECO:0007669"/>
    <property type="project" value="TreeGrafter"/>
</dbReference>
<protein>
    <submittedName>
        <fullName evidence="2">IS30 family transposase ISLbi2</fullName>
    </submittedName>
</protein>
<reference evidence="2 3" key="1">
    <citation type="submission" date="2020-06" db="EMBL/GenBank/DDBJ databases">
        <authorList>
            <person name="Criscuolo A."/>
        </authorList>
    </citation>
    <scope>NUCLEOTIDE SEQUENCE [LARGE SCALE GENOMIC DNA]</scope>
    <source>
        <strain evidence="3">CIP 111411</strain>
    </source>
</reference>
<dbReference type="AlphaFoldDB" id="A0A6V6Z0A1"/>
<dbReference type="SUPFAM" id="SSF53098">
    <property type="entry name" value="Ribonuclease H-like"/>
    <property type="match status" value="1"/>
</dbReference>
<dbReference type="InterPro" id="IPR001584">
    <property type="entry name" value="Integrase_cat-core"/>
</dbReference>
<dbReference type="GO" id="GO:0005829">
    <property type="term" value="C:cytosol"/>
    <property type="evidence" value="ECO:0007669"/>
    <property type="project" value="TreeGrafter"/>
</dbReference>
<dbReference type="GO" id="GO:0004803">
    <property type="term" value="F:transposase activity"/>
    <property type="evidence" value="ECO:0007669"/>
    <property type="project" value="TreeGrafter"/>
</dbReference>
<feature type="domain" description="Integrase catalytic" evidence="1">
    <location>
        <begin position="1"/>
        <end position="90"/>
    </location>
</feature>
<evidence type="ECO:0000313" key="2">
    <source>
        <dbReference type="EMBL" id="CAD0005180.1"/>
    </source>
</evidence>
<dbReference type="GO" id="GO:0003676">
    <property type="term" value="F:nucleic acid binding"/>
    <property type="evidence" value="ECO:0007669"/>
    <property type="project" value="InterPro"/>
</dbReference>
<dbReference type="InterPro" id="IPR036397">
    <property type="entry name" value="RNaseH_sf"/>
</dbReference>
<dbReference type="InterPro" id="IPR053392">
    <property type="entry name" value="Transposase_IS30-like"/>
</dbReference>
<dbReference type="PROSITE" id="PS50994">
    <property type="entry name" value="INTEGRASE"/>
    <property type="match status" value="1"/>
</dbReference>
<gene>
    <name evidence="2" type="ORF">FLAT13_02618</name>
</gene>
<dbReference type="PANTHER" id="PTHR10948">
    <property type="entry name" value="TRANSPOSASE"/>
    <property type="match status" value="1"/>
</dbReference>
<comment type="caution">
    <text evidence="2">The sequence shown here is derived from an EMBL/GenBank/DDBJ whole genome shotgun (WGS) entry which is preliminary data.</text>
</comment>
<dbReference type="Gene3D" id="3.30.420.10">
    <property type="entry name" value="Ribonuclease H-like superfamily/Ribonuclease H"/>
    <property type="match status" value="1"/>
</dbReference>
<sequence>MTYDNGTEMAQHKTFTKNAKVKVYFAHPYSPWERPTNENTNGLIRDYFPKGTDFNLISKKQLKEVQNQLNERPGKTLEYESPLNTISRLYRNQNFI</sequence>
<proteinExistence type="predicted"/>
<dbReference type="GO" id="GO:0015074">
    <property type="term" value="P:DNA integration"/>
    <property type="evidence" value="ECO:0007669"/>
    <property type="project" value="InterPro"/>
</dbReference>
<keyword evidence="3" id="KW-1185">Reference proteome</keyword>
<dbReference type="PANTHER" id="PTHR10948:SF23">
    <property type="entry name" value="TRANSPOSASE INSI FOR INSERTION SEQUENCE ELEMENT IS30A-RELATED"/>
    <property type="match status" value="1"/>
</dbReference>
<organism evidence="2 3">
    <name type="scientific">Flavobacterium salmonis</name>
    <dbReference type="NCBI Taxonomy" id="2654844"/>
    <lineage>
        <taxon>Bacteria</taxon>
        <taxon>Pseudomonadati</taxon>
        <taxon>Bacteroidota</taxon>
        <taxon>Flavobacteriia</taxon>
        <taxon>Flavobacteriales</taxon>
        <taxon>Flavobacteriaceae</taxon>
        <taxon>Flavobacterium</taxon>
    </lineage>
</organism>
<dbReference type="NCBIfam" id="NF033563">
    <property type="entry name" value="transpos_IS30"/>
    <property type="match status" value="1"/>
</dbReference>
<dbReference type="InterPro" id="IPR012337">
    <property type="entry name" value="RNaseH-like_sf"/>
</dbReference>
<dbReference type="InterPro" id="IPR051917">
    <property type="entry name" value="Transposase-Integrase"/>
</dbReference>
<name>A0A6V6Z0A1_9FLAO</name>
<dbReference type="Proteomes" id="UP000530060">
    <property type="component" value="Unassembled WGS sequence"/>
</dbReference>
<evidence type="ECO:0000259" key="1">
    <source>
        <dbReference type="PROSITE" id="PS50994"/>
    </source>
</evidence>
<dbReference type="EMBL" id="CAIJDP010000070">
    <property type="protein sequence ID" value="CAD0005180.1"/>
    <property type="molecule type" value="Genomic_DNA"/>
</dbReference>
<evidence type="ECO:0000313" key="3">
    <source>
        <dbReference type="Proteomes" id="UP000530060"/>
    </source>
</evidence>